<reference evidence="1 2" key="1">
    <citation type="submission" date="2023-03" db="EMBL/GenBank/DDBJ databases">
        <title>High recombination rates correlate with genetic variation in Cardiocondyla obscurior ants.</title>
        <authorList>
            <person name="Errbii M."/>
        </authorList>
    </citation>
    <scope>NUCLEOTIDE SEQUENCE [LARGE SCALE GENOMIC DNA]</scope>
    <source>
        <strain evidence="1">Alpha-2009</strain>
        <tissue evidence="1">Whole body</tissue>
    </source>
</reference>
<evidence type="ECO:0000313" key="1">
    <source>
        <dbReference type="EMBL" id="KAL0121807.1"/>
    </source>
</evidence>
<dbReference type="AlphaFoldDB" id="A0AAW2G5K6"/>
<sequence length="90" mass="10786">MCQISMRIDDWQLETKEIEEGLVARYFKKNIQHMARRSRHFRSWLHAFKMTHHGSPPAMCPPNCILPTIRAILTFDRRNMTDKTEQESRD</sequence>
<dbReference type="EMBL" id="JADYXP020000006">
    <property type="protein sequence ID" value="KAL0121807.1"/>
    <property type="molecule type" value="Genomic_DNA"/>
</dbReference>
<evidence type="ECO:0000313" key="2">
    <source>
        <dbReference type="Proteomes" id="UP001430953"/>
    </source>
</evidence>
<organism evidence="1 2">
    <name type="scientific">Cardiocondyla obscurior</name>
    <dbReference type="NCBI Taxonomy" id="286306"/>
    <lineage>
        <taxon>Eukaryota</taxon>
        <taxon>Metazoa</taxon>
        <taxon>Ecdysozoa</taxon>
        <taxon>Arthropoda</taxon>
        <taxon>Hexapoda</taxon>
        <taxon>Insecta</taxon>
        <taxon>Pterygota</taxon>
        <taxon>Neoptera</taxon>
        <taxon>Endopterygota</taxon>
        <taxon>Hymenoptera</taxon>
        <taxon>Apocrita</taxon>
        <taxon>Aculeata</taxon>
        <taxon>Formicoidea</taxon>
        <taxon>Formicidae</taxon>
        <taxon>Myrmicinae</taxon>
        <taxon>Cardiocondyla</taxon>
    </lineage>
</organism>
<accession>A0AAW2G5K6</accession>
<comment type="caution">
    <text evidence="1">The sequence shown here is derived from an EMBL/GenBank/DDBJ whole genome shotgun (WGS) entry which is preliminary data.</text>
</comment>
<protein>
    <submittedName>
        <fullName evidence="1">Uncharacterized protein</fullName>
    </submittedName>
</protein>
<proteinExistence type="predicted"/>
<gene>
    <name evidence="1" type="ORF">PUN28_006930</name>
</gene>
<name>A0AAW2G5K6_9HYME</name>
<dbReference type="Proteomes" id="UP001430953">
    <property type="component" value="Unassembled WGS sequence"/>
</dbReference>
<keyword evidence="2" id="KW-1185">Reference proteome</keyword>